<dbReference type="Gene3D" id="2.170.120.30">
    <property type="match status" value="1"/>
</dbReference>
<dbReference type="InterPro" id="IPR053154">
    <property type="entry name" value="c-di-AMP_regulator"/>
</dbReference>
<reference evidence="1 2" key="1">
    <citation type="journal article" date="2019" name="Appl. Environ. Microbiol.">
        <title>Environmental Evidence and Genomic Insight of Iron-oxidizing Bacteria Preference Towards More Corrosion Resistant Stainless Steel at Higher Salinities.</title>
        <authorList>
            <person name="Garrison C.E."/>
            <person name="Price K.A."/>
            <person name="Field E.K."/>
        </authorList>
    </citation>
    <scope>NUCLEOTIDE SEQUENCE [LARGE SCALE GENOMIC DNA]</scope>
    <source>
        <strain evidence="1 2">P3</strain>
    </source>
</reference>
<dbReference type="EMBL" id="VBRY01000002">
    <property type="protein sequence ID" value="TLS68698.1"/>
    <property type="molecule type" value="Genomic_DNA"/>
</dbReference>
<dbReference type="Proteomes" id="UP000306585">
    <property type="component" value="Unassembled WGS sequence"/>
</dbReference>
<evidence type="ECO:0000313" key="1">
    <source>
        <dbReference type="EMBL" id="TLS68698.1"/>
    </source>
</evidence>
<dbReference type="Gene3D" id="2.170.120.40">
    <property type="entry name" value="YbbR-like domain"/>
    <property type="match status" value="1"/>
</dbReference>
<dbReference type="RefSeq" id="WP_138238317.1">
    <property type="nucleotide sequence ID" value="NZ_VBRY01000002.1"/>
</dbReference>
<dbReference type="PANTHER" id="PTHR37804:SF1">
    <property type="entry name" value="CDAA REGULATORY PROTEIN CDAR"/>
    <property type="match status" value="1"/>
</dbReference>
<sequence>MQHFIKLFRRYNLHFWAIMIAIALWLQVHGQGDGSLSMDVPLQVQGLPADMVIVNDFPEHVRITIKGLQTRLKDLRQQDLTVPLDVSDLTTPGVVERSLQIGLISLPVGLRIEKVKPERLQLQVDRRVTRSIPVHAHFELPEGWQVTQVNIEPAQVKLTGPDVWLETLRAVETTPIRPELKEGPIEAKTGVESPSGKSIRLAGGKVEIIVRGTLEKLPISIKSSPGGTN</sequence>
<dbReference type="OrthoDB" id="5291949at2"/>
<evidence type="ECO:0000313" key="2">
    <source>
        <dbReference type="Proteomes" id="UP000306585"/>
    </source>
</evidence>
<protein>
    <recommendedName>
        <fullName evidence="3">YbbR-like domain-containing protein</fullName>
    </recommendedName>
</protein>
<proteinExistence type="predicted"/>
<comment type="caution">
    <text evidence="1">The sequence shown here is derived from an EMBL/GenBank/DDBJ whole genome shotgun (WGS) entry which is preliminary data.</text>
</comment>
<gene>
    <name evidence="1" type="ORF">FEF65_03100</name>
</gene>
<keyword evidence="2" id="KW-1185">Reference proteome</keyword>
<dbReference type="Pfam" id="PF07949">
    <property type="entry name" value="YbbR"/>
    <property type="match status" value="1"/>
</dbReference>
<organism evidence="1 2">
    <name type="scientific">Mariprofundus erugo</name>
    <dbReference type="NCBI Taxonomy" id="2528639"/>
    <lineage>
        <taxon>Bacteria</taxon>
        <taxon>Pseudomonadati</taxon>
        <taxon>Pseudomonadota</taxon>
        <taxon>Candidatius Mariprofundia</taxon>
        <taxon>Mariprofundales</taxon>
        <taxon>Mariprofundaceae</taxon>
        <taxon>Mariprofundus</taxon>
    </lineage>
</organism>
<evidence type="ECO:0008006" key="3">
    <source>
        <dbReference type="Google" id="ProtNLM"/>
    </source>
</evidence>
<dbReference type="AlphaFoldDB" id="A0A5R9GSX7"/>
<dbReference type="InterPro" id="IPR012505">
    <property type="entry name" value="YbbR"/>
</dbReference>
<name>A0A5R9GSX7_9PROT</name>
<dbReference type="PANTHER" id="PTHR37804">
    <property type="entry name" value="CDAA REGULATORY PROTEIN CDAR"/>
    <property type="match status" value="1"/>
</dbReference>
<accession>A0A5R9GSX7</accession>